<dbReference type="Proteomes" id="UP000283680">
    <property type="component" value="Unassembled WGS sequence"/>
</dbReference>
<evidence type="ECO:0000313" key="4">
    <source>
        <dbReference type="Proteomes" id="UP000283680"/>
    </source>
</evidence>
<dbReference type="AlphaFoldDB" id="A0A3E5ELK0"/>
<accession>A0A3E5ELK0</accession>
<name>A0A3E5ELK0_BACUN</name>
<dbReference type="SUPFAM" id="SSF55909">
    <property type="entry name" value="Pentein"/>
    <property type="match status" value="1"/>
</dbReference>
<evidence type="ECO:0000313" key="2">
    <source>
        <dbReference type="EMBL" id="RGQ48812.1"/>
    </source>
</evidence>
<comment type="caution">
    <text evidence="1">The sequence shown here is derived from an EMBL/GenBank/DDBJ whole genome shotgun (WGS) entry which is preliminary data.</text>
</comment>
<proteinExistence type="predicted"/>
<dbReference type="Gene3D" id="3.75.10.10">
    <property type="entry name" value="L-arginine/glycine Amidinotransferase, Chain A"/>
    <property type="match status" value="1"/>
</dbReference>
<gene>
    <name evidence="2" type="ORF">DWY92_16330</name>
    <name evidence="1" type="ORF">DXB37_19415</name>
</gene>
<evidence type="ECO:0000313" key="1">
    <source>
        <dbReference type="EMBL" id="RGN89603.1"/>
    </source>
</evidence>
<dbReference type="Proteomes" id="UP000260759">
    <property type="component" value="Unassembled WGS sequence"/>
</dbReference>
<dbReference type="EMBL" id="QSVA01000025">
    <property type="protein sequence ID" value="RGN89603.1"/>
    <property type="molecule type" value="Genomic_DNA"/>
</dbReference>
<sequence>MTNVPTFMMNIPSSYDTAVRNNVWMEEYDDEDIIVNKPKAIREMWEVYSFLASQGFVYLLPTPIDCKLQDLVFVANNGIVLQHTPIYIGSNFKATNRIGEEVIGMRFFDSLGYKTIRSPFEFEGEAELKYLRDNIYIGGYGIRSDKRAYEWMESEFGMNIIKLELKDPKNYHLDCTIFPFTNESVIVAVDSFTKEEIKSIEKVADIIPITMDQAHTGLTNSVRVNNYLLNASDIDFLSKRSEDYRYESDKNRRLEQIAADNAMEVCYFNLEEYMKGGGLLSCLVLHVNYERMLTKLI</sequence>
<dbReference type="GO" id="GO:0016740">
    <property type="term" value="F:transferase activity"/>
    <property type="evidence" value="ECO:0007669"/>
    <property type="project" value="UniProtKB-KW"/>
</dbReference>
<dbReference type="EMBL" id="QRTH01000009">
    <property type="protein sequence ID" value="RGQ48812.1"/>
    <property type="molecule type" value="Genomic_DNA"/>
</dbReference>
<keyword evidence="1" id="KW-0808">Transferase</keyword>
<organism evidence="1 3">
    <name type="scientific">Bacteroides uniformis</name>
    <dbReference type="NCBI Taxonomy" id="820"/>
    <lineage>
        <taxon>Bacteria</taxon>
        <taxon>Pseudomonadati</taxon>
        <taxon>Bacteroidota</taxon>
        <taxon>Bacteroidia</taxon>
        <taxon>Bacteroidales</taxon>
        <taxon>Bacteroidaceae</taxon>
        <taxon>Bacteroides</taxon>
    </lineage>
</organism>
<reference evidence="3 4" key="1">
    <citation type="submission" date="2018-08" db="EMBL/GenBank/DDBJ databases">
        <title>A genome reference for cultivated species of the human gut microbiota.</title>
        <authorList>
            <person name="Zou Y."/>
            <person name="Xue W."/>
            <person name="Luo G."/>
        </authorList>
    </citation>
    <scope>NUCLEOTIDE SEQUENCE [LARGE SCALE GENOMIC DNA]</scope>
    <source>
        <strain evidence="2 4">AF28-11</strain>
        <strain evidence="1 3">OM03-4</strain>
    </source>
</reference>
<evidence type="ECO:0000313" key="3">
    <source>
        <dbReference type="Proteomes" id="UP000260759"/>
    </source>
</evidence>
<protein>
    <submittedName>
        <fullName evidence="1">Amidinotransferase</fullName>
    </submittedName>
</protein>
<dbReference type="Pfam" id="PF19420">
    <property type="entry name" value="DDAH_eukar"/>
    <property type="match status" value="1"/>
</dbReference>